<evidence type="ECO:0000256" key="1">
    <source>
        <dbReference type="SAM" id="MobiDB-lite"/>
    </source>
</evidence>
<dbReference type="EMBL" id="JAOQJX010000009">
    <property type="protein sequence ID" value="MCU6747522.1"/>
    <property type="molecule type" value="Genomic_DNA"/>
</dbReference>
<evidence type="ECO:0000313" key="2">
    <source>
        <dbReference type="EMBL" id="MCU6747522.1"/>
    </source>
</evidence>
<feature type="region of interest" description="Disordered" evidence="1">
    <location>
        <begin position="111"/>
        <end position="136"/>
    </location>
</feature>
<dbReference type="Gene3D" id="2.40.50.390">
    <property type="entry name" value="Conjugative transposon protein, DUF961"/>
    <property type="match status" value="1"/>
</dbReference>
<dbReference type="InterPro" id="IPR038620">
    <property type="entry name" value="YdcP-like_sf"/>
</dbReference>
<proteinExistence type="predicted"/>
<organism evidence="2 3">
    <name type="scientific">Faecalicatena acetigenes</name>
    <dbReference type="NCBI Taxonomy" id="2981790"/>
    <lineage>
        <taxon>Bacteria</taxon>
        <taxon>Bacillati</taxon>
        <taxon>Bacillota</taxon>
        <taxon>Clostridia</taxon>
        <taxon>Lachnospirales</taxon>
        <taxon>Lachnospiraceae</taxon>
        <taxon>Faecalicatena</taxon>
    </lineage>
</organism>
<dbReference type="RefSeq" id="WP_059067853.1">
    <property type="nucleotide sequence ID" value="NZ_JAOQJX010000009.1"/>
</dbReference>
<sequence length="136" mass="15543">MIRPTFFDYRKVIVDIENSFGVCTFRGMKERTEVDAEGEDTGEVNVRKYVIKSSKQREFEIVNVPIELPVKDFPIGAKVRFVNPKVIPWAPFGGEPQVRINAEDIVLVEGDAKTLEQPKPQQGNNNQPKQQENKRV</sequence>
<dbReference type="Pfam" id="PF06125">
    <property type="entry name" value="DUF961"/>
    <property type="match status" value="1"/>
</dbReference>
<dbReference type="InterPro" id="IPR010365">
    <property type="entry name" value="DUF961"/>
</dbReference>
<protein>
    <submittedName>
        <fullName evidence="2">YdcP family protein</fullName>
    </submittedName>
</protein>
<dbReference type="Proteomes" id="UP001652394">
    <property type="component" value="Unassembled WGS sequence"/>
</dbReference>
<name>A0ABT2TCD3_9FIRM</name>
<accession>A0ABT2TCD3</accession>
<evidence type="ECO:0000313" key="3">
    <source>
        <dbReference type="Proteomes" id="UP001652394"/>
    </source>
</evidence>
<gene>
    <name evidence="2" type="ORF">OCV51_07615</name>
</gene>
<keyword evidence="3" id="KW-1185">Reference proteome</keyword>
<reference evidence="2 3" key="1">
    <citation type="journal article" date="2021" name="ISME Commun">
        <title>Automated analysis of genomic sequences facilitates high-throughput and comprehensive description of bacteria.</title>
        <authorList>
            <person name="Hitch T.C.A."/>
        </authorList>
    </citation>
    <scope>NUCLEOTIDE SEQUENCE [LARGE SCALE GENOMIC DNA]</scope>
    <source>
        <strain evidence="2 3">H2_18</strain>
    </source>
</reference>
<feature type="compositionally biased region" description="Low complexity" evidence="1">
    <location>
        <begin position="117"/>
        <end position="130"/>
    </location>
</feature>
<comment type="caution">
    <text evidence="2">The sequence shown here is derived from an EMBL/GenBank/DDBJ whole genome shotgun (WGS) entry which is preliminary data.</text>
</comment>